<dbReference type="PROSITE" id="PS51257">
    <property type="entry name" value="PROKAR_LIPOPROTEIN"/>
    <property type="match status" value="1"/>
</dbReference>
<organism evidence="2 3">
    <name type="scientific">Nocardia bovistercoris</name>
    <dbReference type="NCBI Taxonomy" id="2785916"/>
    <lineage>
        <taxon>Bacteria</taxon>
        <taxon>Bacillati</taxon>
        <taxon>Actinomycetota</taxon>
        <taxon>Actinomycetes</taxon>
        <taxon>Mycobacteriales</taxon>
        <taxon>Nocardiaceae</taxon>
        <taxon>Nocardia</taxon>
    </lineage>
</organism>
<proteinExistence type="predicted"/>
<protein>
    <recommendedName>
        <fullName evidence="4">Sensor domain-containing protein</fullName>
    </recommendedName>
</protein>
<accession>A0A931IHI7</accession>
<evidence type="ECO:0000256" key="1">
    <source>
        <dbReference type="SAM" id="MobiDB-lite"/>
    </source>
</evidence>
<evidence type="ECO:0000313" key="2">
    <source>
        <dbReference type="EMBL" id="MBH0780137.1"/>
    </source>
</evidence>
<evidence type="ECO:0000313" key="3">
    <source>
        <dbReference type="Proteomes" id="UP000655751"/>
    </source>
</evidence>
<dbReference type="EMBL" id="JADMLG010000013">
    <property type="protein sequence ID" value="MBH0780137.1"/>
    <property type="molecule type" value="Genomic_DNA"/>
</dbReference>
<comment type="caution">
    <text evidence="2">The sequence shown here is derived from an EMBL/GenBank/DDBJ whole genome shotgun (WGS) entry which is preliminary data.</text>
</comment>
<sequence length="236" mass="24235">MDRMRQGVLLTAVSAAMLAGCGSDNGKDEGSGLPELGPVVAAAPATGRPITDASILLDRLLGDGDMPPGMEQAPRSDLEGTATVGGAHTDPAACAAILQPLARQRPDALTRNAVGFNGPNFSSIDIDAATYSNDKLGSAFESFQRVLRGCERYSGTDADKTVIDYRLGALPQPKAGDASTAFQLRLTSEGFTLVSLVGLIQVGNTLVQISVTAPESVDPGLLSDVAAAQVRALTAP</sequence>
<dbReference type="Proteomes" id="UP000655751">
    <property type="component" value="Unassembled WGS sequence"/>
</dbReference>
<feature type="region of interest" description="Disordered" evidence="1">
    <location>
        <begin position="61"/>
        <end position="85"/>
    </location>
</feature>
<gene>
    <name evidence="2" type="ORF">IT779_28075</name>
</gene>
<name>A0A931IHI7_9NOCA</name>
<reference evidence="2" key="1">
    <citation type="submission" date="2020-11" db="EMBL/GenBank/DDBJ databases">
        <title>Nocardia NEAU-351.nov., a novel actinomycete isolated from the cow dung.</title>
        <authorList>
            <person name="Zhang X."/>
        </authorList>
    </citation>
    <scope>NUCLEOTIDE SEQUENCE</scope>
    <source>
        <strain evidence="2">NEAU-351</strain>
    </source>
</reference>
<evidence type="ECO:0008006" key="4">
    <source>
        <dbReference type="Google" id="ProtNLM"/>
    </source>
</evidence>
<keyword evidence="3" id="KW-1185">Reference proteome</keyword>
<dbReference type="AlphaFoldDB" id="A0A931IHI7"/>